<keyword evidence="2" id="KW-1185">Reference proteome</keyword>
<evidence type="ECO:0008006" key="3">
    <source>
        <dbReference type="Google" id="ProtNLM"/>
    </source>
</evidence>
<dbReference type="OrthoDB" id="1862401at2759"/>
<dbReference type="PANTHER" id="PTHR31642">
    <property type="entry name" value="TRICHOTHECENE 3-O-ACETYLTRANSFERASE"/>
    <property type="match status" value="1"/>
</dbReference>
<dbReference type="EMBL" id="JAGMUX010000035">
    <property type="protein sequence ID" value="KAH7207796.1"/>
    <property type="molecule type" value="Genomic_DNA"/>
</dbReference>
<dbReference type="GO" id="GO:0016747">
    <property type="term" value="F:acyltransferase activity, transferring groups other than amino-acyl groups"/>
    <property type="evidence" value="ECO:0007669"/>
    <property type="project" value="TreeGrafter"/>
</dbReference>
<dbReference type="RefSeq" id="XP_046041171.1">
    <property type="nucleotide sequence ID" value="XM_046197484.1"/>
</dbReference>
<evidence type="ECO:0000313" key="2">
    <source>
        <dbReference type="Proteomes" id="UP000720189"/>
    </source>
</evidence>
<evidence type="ECO:0000313" key="1">
    <source>
        <dbReference type="EMBL" id="KAH7207796.1"/>
    </source>
</evidence>
<dbReference type="AlphaFoldDB" id="A0A9P9JKD9"/>
<proteinExistence type="predicted"/>
<dbReference type="Gene3D" id="3.30.559.10">
    <property type="entry name" value="Chloramphenicol acetyltransferase-like domain"/>
    <property type="match status" value="2"/>
</dbReference>
<reference evidence="1" key="1">
    <citation type="journal article" date="2021" name="Nat. Commun.">
        <title>Genetic determinants of endophytism in the Arabidopsis root mycobiome.</title>
        <authorList>
            <person name="Mesny F."/>
            <person name="Miyauchi S."/>
            <person name="Thiergart T."/>
            <person name="Pickel B."/>
            <person name="Atanasova L."/>
            <person name="Karlsson M."/>
            <person name="Huettel B."/>
            <person name="Barry K.W."/>
            <person name="Haridas S."/>
            <person name="Chen C."/>
            <person name="Bauer D."/>
            <person name="Andreopoulos W."/>
            <person name="Pangilinan J."/>
            <person name="LaButti K."/>
            <person name="Riley R."/>
            <person name="Lipzen A."/>
            <person name="Clum A."/>
            <person name="Drula E."/>
            <person name="Henrissat B."/>
            <person name="Kohler A."/>
            <person name="Grigoriev I.V."/>
            <person name="Martin F.M."/>
            <person name="Hacquard S."/>
        </authorList>
    </citation>
    <scope>NUCLEOTIDE SEQUENCE</scope>
    <source>
        <strain evidence="1">MPI-CAGE-AT-0023</strain>
    </source>
</reference>
<name>A0A9P9JKD9_FUSRE</name>
<organism evidence="1 2">
    <name type="scientific">Fusarium redolens</name>
    <dbReference type="NCBI Taxonomy" id="48865"/>
    <lineage>
        <taxon>Eukaryota</taxon>
        <taxon>Fungi</taxon>
        <taxon>Dikarya</taxon>
        <taxon>Ascomycota</taxon>
        <taxon>Pezizomycotina</taxon>
        <taxon>Sordariomycetes</taxon>
        <taxon>Hypocreomycetidae</taxon>
        <taxon>Hypocreales</taxon>
        <taxon>Nectriaceae</taxon>
        <taxon>Fusarium</taxon>
        <taxon>Fusarium redolens species complex</taxon>
    </lineage>
</organism>
<dbReference type="Pfam" id="PF02458">
    <property type="entry name" value="Transferase"/>
    <property type="match status" value="1"/>
</dbReference>
<accession>A0A9P9JKD9</accession>
<dbReference type="PANTHER" id="PTHR31642:SF315">
    <property type="entry name" value="ACYLTRANSFERASE EASC"/>
    <property type="match status" value="1"/>
</dbReference>
<dbReference type="InterPro" id="IPR023213">
    <property type="entry name" value="CAT-like_dom_sf"/>
</dbReference>
<gene>
    <name evidence="1" type="ORF">BKA55DRAFT_657455</name>
</gene>
<dbReference type="InterPro" id="IPR050317">
    <property type="entry name" value="Plant_Fungal_Acyltransferase"/>
</dbReference>
<comment type="caution">
    <text evidence="1">The sequence shown here is derived from an EMBL/GenBank/DDBJ whole genome shotgun (WGS) entry which is preliminary data.</text>
</comment>
<dbReference type="Proteomes" id="UP000720189">
    <property type="component" value="Unassembled WGS sequence"/>
</dbReference>
<dbReference type="GeneID" id="70227438"/>
<protein>
    <recommendedName>
        <fullName evidence="3">Trichothecene 3-O-acetyltransferase</fullName>
    </recommendedName>
</protein>
<sequence>MSSAIPFVPSASFTTTIIQPHPNTHGTIVKLSAIDQIAPRDYISSYLFFPVSQNADTRQIFHLFGRALVNTISDIPELACSVRRRIGNDREEVELLFDSSQGARLNYRDYTAPELQTLWKFVQGASIPALVLQCNFISGGLILGTCLHLHNRQRCQLYNRSITHVAGDGVCNFILHKTIGMHLAAITKGLGLRSFPITPLDRSSVVEGEQGVVLEGFPDWKLTEDSSTFLNPTAYEAAEVQSVEHGVFSISAEKLSLLKNHVLKGATNTRLSTTEAVCAFLWRHVVLARQIDHHKYPEAKLSITVDARERMENPPLPSNYWGNFAEPNAVARASVACLQNEEDGGKTYVELASSVKRAIAAVNDKAVRRLVGLLNQMPKSTSLTWNVDRYPGPDMLIVCLQAHRYNDLYFGRDLGYPSAFRVTVGDTEGKPDGRCIILPPRRAEGSGLELILQYDSCTLERLEKNAEFSRFFVRRN</sequence>